<evidence type="ECO:0000256" key="5">
    <source>
        <dbReference type="ARBA" id="ARBA00023002"/>
    </source>
</evidence>
<dbReference type="Proteomes" id="UP000530424">
    <property type="component" value="Unassembled WGS sequence"/>
</dbReference>
<dbReference type="InterPro" id="IPR001128">
    <property type="entry name" value="Cyt_P450"/>
</dbReference>
<name>A0A853C3L9_9ACTN</name>
<dbReference type="Pfam" id="PF00067">
    <property type="entry name" value="p450"/>
    <property type="match status" value="1"/>
</dbReference>
<keyword evidence="3 8" id="KW-0349">Heme</keyword>
<evidence type="ECO:0000256" key="2">
    <source>
        <dbReference type="ARBA" id="ARBA00010617"/>
    </source>
</evidence>
<keyword evidence="5 9" id="KW-0560">Oxidoreductase</keyword>
<evidence type="ECO:0000256" key="4">
    <source>
        <dbReference type="ARBA" id="ARBA00022723"/>
    </source>
</evidence>
<evidence type="ECO:0000313" key="10">
    <source>
        <dbReference type="Proteomes" id="UP000530424"/>
    </source>
</evidence>
<evidence type="ECO:0000256" key="8">
    <source>
        <dbReference type="PIRSR" id="PIRSR602401-1"/>
    </source>
</evidence>
<organism evidence="9 10">
    <name type="scientific">Nocardioides thalensis</name>
    <dbReference type="NCBI Taxonomy" id="1914755"/>
    <lineage>
        <taxon>Bacteria</taxon>
        <taxon>Bacillati</taxon>
        <taxon>Actinomycetota</taxon>
        <taxon>Actinomycetes</taxon>
        <taxon>Propionibacteriales</taxon>
        <taxon>Nocardioidaceae</taxon>
        <taxon>Nocardioides</taxon>
    </lineage>
</organism>
<dbReference type="PANTHER" id="PTHR24286">
    <property type="entry name" value="CYTOCHROME P450 26"/>
    <property type="match status" value="1"/>
</dbReference>
<dbReference type="AlphaFoldDB" id="A0A853C3L9"/>
<dbReference type="InterPro" id="IPR036396">
    <property type="entry name" value="Cyt_P450_sf"/>
</dbReference>
<accession>A0A853C3L9</accession>
<reference evidence="9 10" key="1">
    <citation type="submission" date="2020-07" db="EMBL/GenBank/DDBJ databases">
        <title>Sequencing the genomes of 1000 actinobacteria strains.</title>
        <authorList>
            <person name="Klenk H.-P."/>
        </authorList>
    </citation>
    <scope>NUCLEOTIDE SEQUENCE [LARGE SCALE GENOMIC DNA]</scope>
    <source>
        <strain evidence="9 10">DSM 103833</strain>
    </source>
</reference>
<comment type="cofactor">
    <cofactor evidence="1 8">
        <name>heme</name>
        <dbReference type="ChEBI" id="CHEBI:30413"/>
    </cofactor>
</comment>
<dbReference type="GO" id="GO:0016125">
    <property type="term" value="P:sterol metabolic process"/>
    <property type="evidence" value="ECO:0007669"/>
    <property type="project" value="TreeGrafter"/>
</dbReference>
<feature type="binding site" description="axial binding residue" evidence="8">
    <location>
        <position position="357"/>
    </location>
    <ligand>
        <name>heme</name>
        <dbReference type="ChEBI" id="CHEBI:30413"/>
    </ligand>
    <ligandPart>
        <name>Fe</name>
        <dbReference type="ChEBI" id="CHEBI:18248"/>
    </ligandPart>
</feature>
<dbReference type="GO" id="GO:0016705">
    <property type="term" value="F:oxidoreductase activity, acting on paired donors, with incorporation or reduction of molecular oxygen"/>
    <property type="evidence" value="ECO:0007669"/>
    <property type="project" value="InterPro"/>
</dbReference>
<dbReference type="GO" id="GO:0004601">
    <property type="term" value="F:peroxidase activity"/>
    <property type="evidence" value="ECO:0007669"/>
    <property type="project" value="UniProtKB-KW"/>
</dbReference>
<keyword evidence="9" id="KW-0575">Peroxidase</keyword>
<dbReference type="SUPFAM" id="SSF48264">
    <property type="entry name" value="Cytochrome P450"/>
    <property type="match status" value="1"/>
</dbReference>
<evidence type="ECO:0000256" key="7">
    <source>
        <dbReference type="ARBA" id="ARBA00023033"/>
    </source>
</evidence>
<keyword evidence="4 8" id="KW-0479">Metal-binding</keyword>
<keyword evidence="7" id="KW-0503">Monooxygenase</keyword>
<dbReference type="InterPro" id="IPR002401">
    <property type="entry name" value="Cyt_P450_E_grp-I"/>
</dbReference>
<evidence type="ECO:0000256" key="1">
    <source>
        <dbReference type="ARBA" id="ARBA00001971"/>
    </source>
</evidence>
<comment type="caution">
    <text evidence="9">The sequence shown here is derived from an EMBL/GenBank/DDBJ whole genome shotgun (WGS) entry which is preliminary data.</text>
</comment>
<gene>
    <name evidence="9" type="ORF">HNR19_002495</name>
</gene>
<sequence>MVAFRNELSLALVRHGYAAIARLREAGGGADWFEARLLGRRALVVRGPLGVRTFYDPDFVTRRGAVPAPLRLLLFGPGTVHGLDGVAHLERKDLFFRIIDDASVRRLAALVDRRLDEASRAWDGAEIRLFDELTAVYGEAVVEWSGIETERAEAHRIARELALIVDGFGIRGTAYPRAVLGRVRAQLWARRIVRETRAGERVAPPGSALHVIAASDLSDTVAATELVNVLRPTVAVAFFGAFAGHALAAHPEWRSRLADGTDDERRAFEHEIRRWYPFAPLLPGRVRRDIHWAGGTARQKDWIVLDIIGTNRDPAVWRDPDLFEPERFLDATGRVVEPDVHRYVPHGGGDVRKGHRCPGEPSAAALLEVTLRRLASIDLDLGPGAHEVPLRRIPSRAPAGTRIAAHAPR</sequence>
<protein>
    <submittedName>
        <fullName evidence="9">Fatty-acid peroxygenase</fullName>
        <ecNumber evidence="9">1.11.2.4</ecNumber>
    </submittedName>
</protein>
<comment type="similarity">
    <text evidence="2">Belongs to the cytochrome P450 family.</text>
</comment>
<proteinExistence type="inferred from homology"/>
<evidence type="ECO:0000256" key="6">
    <source>
        <dbReference type="ARBA" id="ARBA00023004"/>
    </source>
</evidence>
<keyword evidence="6 8" id="KW-0408">Iron</keyword>
<dbReference type="RefSeq" id="WP_179668239.1">
    <property type="nucleotide sequence ID" value="NZ_JACCFP010000001.1"/>
</dbReference>
<keyword evidence="10" id="KW-1185">Reference proteome</keyword>
<dbReference type="GO" id="GO:0020037">
    <property type="term" value="F:heme binding"/>
    <property type="evidence" value="ECO:0007669"/>
    <property type="project" value="InterPro"/>
</dbReference>
<dbReference type="EC" id="1.11.2.4" evidence="9"/>
<evidence type="ECO:0000313" key="9">
    <source>
        <dbReference type="EMBL" id="NYJ01797.1"/>
    </source>
</evidence>
<dbReference type="PANTHER" id="PTHR24286:SF24">
    <property type="entry name" value="LANOSTEROL 14-ALPHA DEMETHYLASE"/>
    <property type="match status" value="1"/>
</dbReference>
<evidence type="ECO:0000256" key="3">
    <source>
        <dbReference type="ARBA" id="ARBA00022617"/>
    </source>
</evidence>
<dbReference type="GO" id="GO:0004497">
    <property type="term" value="F:monooxygenase activity"/>
    <property type="evidence" value="ECO:0007669"/>
    <property type="project" value="UniProtKB-KW"/>
</dbReference>
<dbReference type="Gene3D" id="1.10.630.10">
    <property type="entry name" value="Cytochrome P450"/>
    <property type="match status" value="1"/>
</dbReference>
<dbReference type="PRINTS" id="PR00463">
    <property type="entry name" value="EP450I"/>
</dbReference>
<dbReference type="EMBL" id="JACCFP010000001">
    <property type="protein sequence ID" value="NYJ01797.1"/>
    <property type="molecule type" value="Genomic_DNA"/>
</dbReference>
<dbReference type="GO" id="GO:0005506">
    <property type="term" value="F:iron ion binding"/>
    <property type="evidence" value="ECO:0007669"/>
    <property type="project" value="InterPro"/>
</dbReference>